<feature type="compositionally biased region" description="Basic and acidic residues" evidence="1">
    <location>
        <begin position="112"/>
        <end position="133"/>
    </location>
</feature>
<feature type="compositionally biased region" description="Low complexity" evidence="1">
    <location>
        <begin position="1"/>
        <end position="10"/>
    </location>
</feature>
<feature type="region of interest" description="Disordered" evidence="1">
    <location>
        <begin position="177"/>
        <end position="209"/>
    </location>
</feature>
<protein>
    <submittedName>
        <fullName evidence="2">Uncharacterized protein</fullName>
    </submittedName>
</protein>
<feature type="compositionally biased region" description="Low complexity" evidence="1">
    <location>
        <begin position="57"/>
        <end position="73"/>
    </location>
</feature>
<feature type="region of interest" description="Disordered" evidence="1">
    <location>
        <begin position="1"/>
        <end position="159"/>
    </location>
</feature>
<accession>A0A918FTT9</accession>
<keyword evidence="3" id="KW-1185">Reference proteome</keyword>
<comment type="caution">
    <text evidence="2">The sequence shown here is derived from an EMBL/GenBank/DDBJ whole genome shotgun (WGS) entry which is preliminary data.</text>
</comment>
<reference evidence="2" key="1">
    <citation type="journal article" date="2014" name="Int. J. Syst. Evol. Microbiol.">
        <title>Complete genome sequence of Corynebacterium casei LMG S-19264T (=DSM 44701T), isolated from a smear-ripened cheese.</title>
        <authorList>
            <consortium name="US DOE Joint Genome Institute (JGI-PGF)"/>
            <person name="Walter F."/>
            <person name="Albersmeier A."/>
            <person name="Kalinowski J."/>
            <person name="Ruckert C."/>
        </authorList>
    </citation>
    <scope>NUCLEOTIDE SEQUENCE</scope>
    <source>
        <strain evidence="2">JCM 4386</strain>
    </source>
</reference>
<proteinExistence type="predicted"/>
<dbReference type="AlphaFoldDB" id="A0A918FTT9"/>
<feature type="compositionally biased region" description="Low complexity" evidence="1">
    <location>
        <begin position="90"/>
        <end position="111"/>
    </location>
</feature>
<feature type="compositionally biased region" description="Basic and acidic residues" evidence="1">
    <location>
        <begin position="20"/>
        <end position="32"/>
    </location>
</feature>
<evidence type="ECO:0000256" key="1">
    <source>
        <dbReference type="SAM" id="MobiDB-lite"/>
    </source>
</evidence>
<dbReference type="Proteomes" id="UP000606194">
    <property type="component" value="Unassembled WGS sequence"/>
</dbReference>
<organism evidence="2 3">
    <name type="scientific">Streptomyces humidus</name>
    <dbReference type="NCBI Taxonomy" id="52259"/>
    <lineage>
        <taxon>Bacteria</taxon>
        <taxon>Bacillati</taxon>
        <taxon>Actinomycetota</taxon>
        <taxon>Actinomycetes</taxon>
        <taxon>Kitasatosporales</taxon>
        <taxon>Streptomycetaceae</taxon>
        <taxon>Streptomyces</taxon>
    </lineage>
</organism>
<evidence type="ECO:0000313" key="3">
    <source>
        <dbReference type="Proteomes" id="UP000606194"/>
    </source>
</evidence>
<evidence type="ECO:0000313" key="2">
    <source>
        <dbReference type="EMBL" id="GGR80737.1"/>
    </source>
</evidence>
<sequence length="404" mass="43659">MSKSTASTTGTGTGPKANAKRGEAADKKEHLIVPDLNLGGDDDDEDEDDFRPVRAFVPPTAAKPTAAKAVVPPQQGEEVERSSVADGPEPSSTASRTAVPSAPAPSPAALRDAPDHPVRGSSEDGRETVHGSREPSTGSVSEPLSLGGVSSRPAAEVQEAPAERLAELATVDRHASPALRASASLSGLPARRPGRRRPAEPFNPDEPRQRNEQVMLELSQQAPGYASLLTVYSASQLNAVPFENRNINLYGLTADQVGTQRTADMALLKMLTLQRPKLTPAHYVDAALEPVLRPLDPDGIDMDAMEDERDYVWQLAQKGLAYRRYILSDPESANMDNYRPVCSLRKDVNARLTRMMDLMDSIQGIQAKPFEIVSACLAEYVASLPGERTHLSEFFQKHLVTTIQ</sequence>
<gene>
    <name evidence="2" type="ORF">GCM10010269_19850</name>
</gene>
<name>A0A918FTT9_9ACTN</name>
<dbReference type="RefSeq" id="WP_190148893.1">
    <property type="nucleotide sequence ID" value="NZ_BMTL01000007.1"/>
</dbReference>
<feature type="compositionally biased region" description="Low complexity" evidence="1">
    <location>
        <begin position="177"/>
        <end position="191"/>
    </location>
</feature>
<feature type="compositionally biased region" description="Acidic residues" evidence="1">
    <location>
        <begin position="40"/>
        <end position="49"/>
    </location>
</feature>
<dbReference type="EMBL" id="BMTL01000007">
    <property type="protein sequence ID" value="GGR80737.1"/>
    <property type="molecule type" value="Genomic_DNA"/>
</dbReference>
<reference evidence="2" key="2">
    <citation type="submission" date="2020-09" db="EMBL/GenBank/DDBJ databases">
        <authorList>
            <person name="Sun Q."/>
            <person name="Ohkuma M."/>
        </authorList>
    </citation>
    <scope>NUCLEOTIDE SEQUENCE</scope>
    <source>
        <strain evidence="2">JCM 4386</strain>
    </source>
</reference>